<feature type="transmembrane region" description="Helical" evidence="1">
    <location>
        <begin position="237"/>
        <end position="259"/>
    </location>
</feature>
<protein>
    <recommendedName>
        <fullName evidence="4">Xanthine/uracil/vitamin c permease</fullName>
    </recommendedName>
</protein>
<keyword evidence="1" id="KW-0472">Membrane</keyword>
<evidence type="ECO:0000256" key="1">
    <source>
        <dbReference type="SAM" id="Phobius"/>
    </source>
</evidence>
<feature type="transmembrane region" description="Helical" evidence="1">
    <location>
        <begin position="488"/>
        <end position="504"/>
    </location>
</feature>
<feature type="transmembrane region" description="Helical" evidence="1">
    <location>
        <begin position="198"/>
        <end position="217"/>
    </location>
</feature>
<proteinExistence type="predicted"/>
<dbReference type="Proteomes" id="UP000507962">
    <property type="component" value="Unassembled WGS sequence"/>
</dbReference>
<feature type="transmembrane region" description="Helical" evidence="1">
    <location>
        <begin position="318"/>
        <end position="338"/>
    </location>
</feature>
<dbReference type="EMBL" id="CAADHO010000010">
    <property type="protein sequence ID" value="VFQ46716.1"/>
    <property type="molecule type" value="Genomic_DNA"/>
</dbReference>
<dbReference type="PANTHER" id="PTHR31610">
    <property type="entry name" value="SLR0360 PROTEIN"/>
    <property type="match status" value="1"/>
</dbReference>
<evidence type="ECO:0008006" key="4">
    <source>
        <dbReference type="Google" id="ProtNLM"/>
    </source>
</evidence>
<feature type="transmembrane region" description="Helical" evidence="1">
    <location>
        <begin position="431"/>
        <end position="451"/>
    </location>
</feature>
<organism evidence="2 3">
    <name type="scientific">Desulfoluna butyratoxydans</name>
    <dbReference type="NCBI Taxonomy" id="231438"/>
    <lineage>
        <taxon>Bacteria</taxon>
        <taxon>Pseudomonadati</taxon>
        <taxon>Thermodesulfobacteriota</taxon>
        <taxon>Desulfobacteria</taxon>
        <taxon>Desulfobacterales</taxon>
        <taxon>Desulfolunaceae</taxon>
        <taxon>Desulfoluna</taxon>
    </lineage>
</organism>
<name>A0A4U8YR08_9BACT</name>
<accession>A0A4U8YR08</accession>
<evidence type="ECO:0000313" key="3">
    <source>
        <dbReference type="Proteomes" id="UP000507962"/>
    </source>
</evidence>
<evidence type="ECO:0000313" key="2">
    <source>
        <dbReference type="EMBL" id="VFQ46716.1"/>
    </source>
</evidence>
<feature type="transmembrane region" description="Helical" evidence="1">
    <location>
        <begin position="145"/>
        <end position="165"/>
    </location>
</feature>
<feature type="transmembrane region" description="Helical" evidence="1">
    <location>
        <begin position="458"/>
        <end position="482"/>
    </location>
</feature>
<feature type="transmembrane region" description="Helical" evidence="1">
    <location>
        <begin position="280"/>
        <end position="298"/>
    </location>
</feature>
<feature type="transmembrane region" description="Helical" evidence="1">
    <location>
        <begin position="46"/>
        <end position="66"/>
    </location>
</feature>
<keyword evidence="3" id="KW-1185">Reference proteome</keyword>
<feature type="transmembrane region" description="Helical" evidence="1">
    <location>
        <begin position="87"/>
        <end position="108"/>
    </location>
</feature>
<gene>
    <name evidence="2" type="ORF">MSL71_43860</name>
</gene>
<dbReference type="AlphaFoldDB" id="A0A4U8YR08"/>
<reference evidence="2 3" key="1">
    <citation type="submission" date="2019-03" db="EMBL/GenBank/DDBJ databases">
        <authorList>
            <person name="Nijsse B."/>
        </authorList>
    </citation>
    <scope>NUCLEOTIDE SEQUENCE [LARGE SCALE GENOMIC DNA]</scope>
    <source>
        <strain evidence="2">Desulfoluna butyratoxydans MSL71</strain>
    </source>
</reference>
<dbReference type="PANTHER" id="PTHR31610:SF0">
    <property type="entry name" value="SLC26A_SULP TRANSPORTER DOMAIN-CONTAINING PROTEIN"/>
    <property type="match status" value="1"/>
</dbReference>
<sequence>MSTKLPLFCKGDIGGLTYILANNIVNYIIVIATLSGVLGWPDEIVYGRVIPGLSMGLLVSGFYYAYNAWRLAQTEGRTDVTALPSGVSTPAMFVILFGVIMPLHYALGDPELEWSAAVAACFIGGFIEFLGGFIGPWLKERIPRAALLGTVAGIGFIWMSTQGVFDLYSDPLVGLPILAVAVMGVFGGYLFPKRMPPFAVAIVGGIVYALVLGRTSIDFSGIGFYTPNPVRAFDALLNGFAVVLPYLSVIIPIEVYNFIETMDNVEAANAAGDNYNVRNAQFADGVATMISALFGGVVPNTVWLGHAGLKKAGACIGFSWLGGLLLGLSGIFGLFTFFSALVPPAVAAITYLWCATIMLAQAFKDCKPKHYAGVGIAMVPPIADFLYTQVTGAVGISGVWAETQASGLAGYGSKVTQNLMEAGVMWNGVPAVKAGAIIIGIILSSFVVFIIDRRLDKAAIVSFAAAGLSVFGFIHSAMLGFFPTSEFVLAYVVMGCVCFVLHLGRGKWFDAEEDFDYV</sequence>
<feature type="transmembrane region" description="Helical" evidence="1">
    <location>
        <begin position="20"/>
        <end position="40"/>
    </location>
</feature>
<dbReference type="RefSeq" id="WP_180144987.1">
    <property type="nucleotide sequence ID" value="NZ_CAADHO010000010.1"/>
</dbReference>
<keyword evidence="1" id="KW-1133">Transmembrane helix</keyword>
<feature type="transmembrane region" description="Helical" evidence="1">
    <location>
        <begin position="114"/>
        <end position="138"/>
    </location>
</feature>
<keyword evidence="1" id="KW-0812">Transmembrane</keyword>
<feature type="transmembrane region" description="Helical" evidence="1">
    <location>
        <begin position="171"/>
        <end position="191"/>
    </location>
</feature>
<feature type="transmembrane region" description="Helical" evidence="1">
    <location>
        <begin position="345"/>
        <end position="363"/>
    </location>
</feature>